<protein>
    <submittedName>
        <fullName evidence="1">Uncharacterized protein</fullName>
    </submittedName>
</protein>
<gene>
    <name evidence="1" type="ORF">DILT_LOCUS10528</name>
</gene>
<accession>A0A3P7LSL4</accession>
<keyword evidence="2" id="KW-1185">Reference proteome</keyword>
<evidence type="ECO:0000313" key="1">
    <source>
        <dbReference type="EMBL" id="VDN14697.1"/>
    </source>
</evidence>
<dbReference type="EMBL" id="UYRU01060073">
    <property type="protein sequence ID" value="VDN14697.1"/>
    <property type="molecule type" value="Genomic_DNA"/>
</dbReference>
<organism evidence="1 2">
    <name type="scientific">Dibothriocephalus latus</name>
    <name type="common">Fish tapeworm</name>
    <name type="synonym">Diphyllobothrium latum</name>
    <dbReference type="NCBI Taxonomy" id="60516"/>
    <lineage>
        <taxon>Eukaryota</taxon>
        <taxon>Metazoa</taxon>
        <taxon>Spiralia</taxon>
        <taxon>Lophotrochozoa</taxon>
        <taxon>Platyhelminthes</taxon>
        <taxon>Cestoda</taxon>
        <taxon>Eucestoda</taxon>
        <taxon>Diphyllobothriidea</taxon>
        <taxon>Diphyllobothriidae</taxon>
        <taxon>Dibothriocephalus</taxon>
    </lineage>
</organism>
<sequence>MSHACDCVRHVQLLQDLVSPKPPDRPGPMPRHLAITVSSVSSSLVRKSKLLGVRFGPLFTFANHAKEIAGKLIRCTVVLKALAGTPWGCDHIQSAGRASLWFPKISSFSLHRLETQRKRVELDVKRASTTPNRLNSNFYAGLKRQRPLHFTTDQTSLPTSQE</sequence>
<evidence type="ECO:0000313" key="2">
    <source>
        <dbReference type="Proteomes" id="UP000281553"/>
    </source>
</evidence>
<reference evidence="1 2" key="1">
    <citation type="submission" date="2018-11" db="EMBL/GenBank/DDBJ databases">
        <authorList>
            <consortium name="Pathogen Informatics"/>
        </authorList>
    </citation>
    <scope>NUCLEOTIDE SEQUENCE [LARGE SCALE GENOMIC DNA]</scope>
</reference>
<dbReference type="AlphaFoldDB" id="A0A3P7LSL4"/>
<dbReference type="OrthoDB" id="6149641at2759"/>
<dbReference type="Proteomes" id="UP000281553">
    <property type="component" value="Unassembled WGS sequence"/>
</dbReference>
<proteinExistence type="predicted"/>
<name>A0A3P7LSL4_DIBLA</name>